<keyword evidence="1" id="KW-0472">Membrane</keyword>
<dbReference type="EMBL" id="ML213593">
    <property type="protein sequence ID" value="TFK42041.1"/>
    <property type="molecule type" value="Genomic_DNA"/>
</dbReference>
<dbReference type="Proteomes" id="UP000308652">
    <property type="component" value="Unassembled WGS sequence"/>
</dbReference>
<evidence type="ECO:0000313" key="2">
    <source>
        <dbReference type="EMBL" id="TFK42041.1"/>
    </source>
</evidence>
<dbReference type="AlphaFoldDB" id="A0A5C3MLK5"/>
<accession>A0A5C3MLK5</accession>
<keyword evidence="1" id="KW-1133">Transmembrane helix</keyword>
<keyword evidence="3" id="KW-1185">Reference proteome</keyword>
<organism evidence="2 3">
    <name type="scientific">Crucibulum laeve</name>
    <dbReference type="NCBI Taxonomy" id="68775"/>
    <lineage>
        <taxon>Eukaryota</taxon>
        <taxon>Fungi</taxon>
        <taxon>Dikarya</taxon>
        <taxon>Basidiomycota</taxon>
        <taxon>Agaricomycotina</taxon>
        <taxon>Agaricomycetes</taxon>
        <taxon>Agaricomycetidae</taxon>
        <taxon>Agaricales</taxon>
        <taxon>Agaricineae</taxon>
        <taxon>Nidulariaceae</taxon>
        <taxon>Crucibulum</taxon>
    </lineage>
</organism>
<proteinExistence type="predicted"/>
<protein>
    <submittedName>
        <fullName evidence="2">Uncharacterized protein</fullName>
    </submittedName>
</protein>
<feature type="transmembrane region" description="Helical" evidence="1">
    <location>
        <begin position="15"/>
        <end position="37"/>
    </location>
</feature>
<gene>
    <name evidence="2" type="ORF">BDQ12DRAFT_351331</name>
</gene>
<sequence>MRGRSSCRRCASDGLIWLLGSDEGFSIVLLMGLYMLLSSRNRRTNRVQGDDYFWASPCLDREVQWRAAPRVHGKCQLDLDLLATAFFVFKRSHKYG</sequence>
<evidence type="ECO:0000256" key="1">
    <source>
        <dbReference type="SAM" id="Phobius"/>
    </source>
</evidence>
<name>A0A5C3MLK5_9AGAR</name>
<evidence type="ECO:0000313" key="3">
    <source>
        <dbReference type="Proteomes" id="UP000308652"/>
    </source>
</evidence>
<reference evidence="2 3" key="1">
    <citation type="journal article" date="2019" name="Nat. Ecol. Evol.">
        <title>Megaphylogeny resolves global patterns of mushroom evolution.</title>
        <authorList>
            <person name="Varga T."/>
            <person name="Krizsan K."/>
            <person name="Foldi C."/>
            <person name="Dima B."/>
            <person name="Sanchez-Garcia M."/>
            <person name="Sanchez-Ramirez S."/>
            <person name="Szollosi G.J."/>
            <person name="Szarkandi J.G."/>
            <person name="Papp V."/>
            <person name="Albert L."/>
            <person name="Andreopoulos W."/>
            <person name="Angelini C."/>
            <person name="Antonin V."/>
            <person name="Barry K.W."/>
            <person name="Bougher N.L."/>
            <person name="Buchanan P."/>
            <person name="Buyck B."/>
            <person name="Bense V."/>
            <person name="Catcheside P."/>
            <person name="Chovatia M."/>
            <person name="Cooper J."/>
            <person name="Damon W."/>
            <person name="Desjardin D."/>
            <person name="Finy P."/>
            <person name="Geml J."/>
            <person name="Haridas S."/>
            <person name="Hughes K."/>
            <person name="Justo A."/>
            <person name="Karasinski D."/>
            <person name="Kautmanova I."/>
            <person name="Kiss B."/>
            <person name="Kocsube S."/>
            <person name="Kotiranta H."/>
            <person name="LaButti K.M."/>
            <person name="Lechner B.E."/>
            <person name="Liimatainen K."/>
            <person name="Lipzen A."/>
            <person name="Lukacs Z."/>
            <person name="Mihaltcheva S."/>
            <person name="Morgado L.N."/>
            <person name="Niskanen T."/>
            <person name="Noordeloos M.E."/>
            <person name="Ohm R.A."/>
            <person name="Ortiz-Santana B."/>
            <person name="Ovrebo C."/>
            <person name="Racz N."/>
            <person name="Riley R."/>
            <person name="Savchenko A."/>
            <person name="Shiryaev A."/>
            <person name="Soop K."/>
            <person name="Spirin V."/>
            <person name="Szebenyi C."/>
            <person name="Tomsovsky M."/>
            <person name="Tulloss R.E."/>
            <person name="Uehling J."/>
            <person name="Grigoriev I.V."/>
            <person name="Vagvolgyi C."/>
            <person name="Papp T."/>
            <person name="Martin F.M."/>
            <person name="Miettinen O."/>
            <person name="Hibbett D.S."/>
            <person name="Nagy L.G."/>
        </authorList>
    </citation>
    <scope>NUCLEOTIDE SEQUENCE [LARGE SCALE GENOMIC DNA]</scope>
    <source>
        <strain evidence="2 3">CBS 166.37</strain>
    </source>
</reference>
<keyword evidence="1" id="KW-0812">Transmembrane</keyword>